<evidence type="ECO:0000313" key="4">
    <source>
        <dbReference type="EMBL" id="KAK2817866.1"/>
    </source>
</evidence>
<name>A0AA88LPF3_TACVA</name>
<dbReference type="GO" id="GO:0009986">
    <property type="term" value="C:cell surface"/>
    <property type="evidence" value="ECO:0007669"/>
    <property type="project" value="TreeGrafter"/>
</dbReference>
<dbReference type="InterPro" id="IPR003598">
    <property type="entry name" value="Ig_sub2"/>
</dbReference>
<feature type="signal peptide" evidence="2">
    <location>
        <begin position="1"/>
        <end position="22"/>
    </location>
</feature>
<feature type="chain" id="PRO_5041719398" description="Ig-like domain-containing protein" evidence="2">
    <location>
        <begin position="23"/>
        <end position="375"/>
    </location>
</feature>
<proteinExistence type="predicted"/>
<dbReference type="InterPro" id="IPR013106">
    <property type="entry name" value="Ig_V-set"/>
</dbReference>
<comment type="caution">
    <text evidence="4">The sequence shown here is derived from an EMBL/GenBank/DDBJ whole genome shotgun (WGS) entry which is preliminary data.</text>
</comment>
<dbReference type="GO" id="GO:0007159">
    <property type="term" value="P:leukocyte cell-cell adhesion"/>
    <property type="evidence" value="ECO:0007669"/>
    <property type="project" value="TreeGrafter"/>
</dbReference>
<dbReference type="GO" id="GO:0005886">
    <property type="term" value="C:plasma membrane"/>
    <property type="evidence" value="ECO:0007669"/>
    <property type="project" value="TreeGrafter"/>
</dbReference>
<protein>
    <recommendedName>
        <fullName evidence="3">Ig-like domain-containing protein</fullName>
    </recommendedName>
</protein>
<dbReference type="SMART" id="SM00409">
    <property type="entry name" value="IG"/>
    <property type="match status" value="2"/>
</dbReference>
<dbReference type="SMART" id="SM00406">
    <property type="entry name" value="IGv"/>
    <property type="match status" value="1"/>
</dbReference>
<dbReference type="PROSITE" id="PS50835">
    <property type="entry name" value="IG_LIKE"/>
    <property type="match status" value="2"/>
</dbReference>
<evidence type="ECO:0000256" key="2">
    <source>
        <dbReference type="SAM" id="SignalP"/>
    </source>
</evidence>
<dbReference type="SUPFAM" id="SSF48726">
    <property type="entry name" value="Immunoglobulin"/>
    <property type="match status" value="2"/>
</dbReference>
<dbReference type="InterPro" id="IPR013783">
    <property type="entry name" value="Ig-like_fold"/>
</dbReference>
<keyword evidence="1" id="KW-0472">Membrane</keyword>
<keyword evidence="1" id="KW-0812">Transmembrane</keyword>
<reference evidence="4" key="1">
    <citation type="submission" date="2023-08" db="EMBL/GenBank/DDBJ databases">
        <title>Pelteobagrus vachellii genome.</title>
        <authorList>
            <person name="Liu H."/>
        </authorList>
    </citation>
    <scope>NUCLEOTIDE SEQUENCE</scope>
    <source>
        <strain evidence="4">PRFRI_2022a</strain>
        <tissue evidence="4">Muscle</tissue>
    </source>
</reference>
<dbReference type="InterPro" id="IPR003599">
    <property type="entry name" value="Ig_sub"/>
</dbReference>
<dbReference type="InterPro" id="IPR042625">
    <property type="entry name" value="JAM2"/>
</dbReference>
<dbReference type="EMBL" id="JAVHJS010000024">
    <property type="protein sequence ID" value="KAK2817866.1"/>
    <property type="molecule type" value="Genomic_DNA"/>
</dbReference>
<dbReference type="Gene3D" id="2.60.40.10">
    <property type="entry name" value="Immunoglobulins"/>
    <property type="match status" value="2"/>
</dbReference>
<dbReference type="Pfam" id="PF07686">
    <property type="entry name" value="V-set"/>
    <property type="match status" value="1"/>
</dbReference>
<dbReference type="GO" id="GO:0098636">
    <property type="term" value="C:protein complex involved in cell adhesion"/>
    <property type="evidence" value="ECO:0007669"/>
    <property type="project" value="TreeGrafter"/>
</dbReference>
<evidence type="ECO:0000313" key="5">
    <source>
        <dbReference type="Proteomes" id="UP001187315"/>
    </source>
</evidence>
<dbReference type="PANTHER" id="PTHR44663">
    <property type="entry name" value="JUNCTIONAL ADHESION MOLECULE B"/>
    <property type="match status" value="1"/>
</dbReference>
<feature type="domain" description="Ig-like" evidence="3">
    <location>
        <begin position="128"/>
        <end position="223"/>
    </location>
</feature>
<dbReference type="PANTHER" id="PTHR44663:SF2">
    <property type="entry name" value="JUNCTIONAL ADHESION MOLECULE B"/>
    <property type="match status" value="1"/>
</dbReference>
<keyword evidence="5" id="KW-1185">Reference proteome</keyword>
<evidence type="ECO:0000259" key="3">
    <source>
        <dbReference type="PROSITE" id="PS50835"/>
    </source>
</evidence>
<dbReference type="AlphaFoldDB" id="A0AA88LPF3"/>
<evidence type="ECO:0000256" key="1">
    <source>
        <dbReference type="SAM" id="Phobius"/>
    </source>
</evidence>
<accession>A0AA88LPF3</accession>
<dbReference type="SMART" id="SM00408">
    <property type="entry name" value="IGc2"/>
    <property type="match status" value="2"/>
</dbReference>
<dbReference type="InterPro" id="IPR007110">
    <property type="entry name" value="Ig-like_dom"/>
</dbReference>
<gene>
    <name evidence="4" type="ORF">Q7C36_021799</name>
</gene>
<dbReference type="Pfam" id="PF13927">
    <property type="entry name" value="Ig_3"/>
    <property type="match status" value="1"/>
</dbReference>
<dbReference type="GO" id="GO:0070160">
    <property type="term" value="C:tight junction"/>
    <property type="evidence" value="ECO:0007669"/>
    <property type="project" value="TreeGrafter"/>
</dbReference>
<feature type="transmembrane region" description="Helical" evidence="1">
    <location>
        <begin position="230"/>
        <end position="251"/>
    </location>
</feature>
<feature type="domain" description="Ig-like" evidence="3">
    <location>
        <begin position="22"/>
        <end position="121"/>
    </location>
</feature>
<organism evidence="4 5">
    <name type="scientific">Tachysurus vachellii</name>
    <name type="common">Darkbarbel catfish</name>
    <name type="synonym">Pelteobagrus vachellii</name>
    <dbReference type="NCBI Taxonomy" id="175792"/>
    <lineage>
        <taxon>Eukaryota</taxon>
        <taxon>Metazoa</taxon>
        <taxon>Chordata</taxon>
        <taxon>Craniata</taxon>
        <taxon>Vertebrata</taxon>
        <taxon>Euteleostomi</taxon>
        <taxon>Actinopterygii</taxon>
        <taxon>Neopterygii</taxon>
        <taxon>Teleostei</taxon>
        <taxon>Ostariophysi</taxon>
        <taxon>Siluriformes</taxon>
        <taxon>Bagridae</taxon>
        <taxon>Tachysurus</taxon>
    </lineage>
</organism>
<keyword evidence="1" id="KW-1133">Transmembrane helix</keyword>
<dbReference type="InterPro" id="IPR036179">
    <property type="entry name" value="Ig-like_dom_sf"/>
</dbReference>
<keyword evidence="2" id="KW-0732">Signal</keyword>
<dbReference type="Proteomes" id="UP001187315">
    <property type="component" value="Unassembled WGS sequence"/>
</dbReference>
<sequence length="375" mass="41819">MKNPVSLPVFLLLLLQNVPVVPVTVTTYSPIVKVEEYSEARLSCEFKTEKDQNPRIEWKRKETGTSFVYFDNNFTGPFVGRAKIEGATITLQKVTLKDAGEYRCEVSASTDSVQLGEANITLKVLVPPHTPTCEIPSSALTGSVVELYCKDQYSIPPASYTWYKDKMPVLPSRHANTTYSVNKETGILAFHKVTIADAGLYHCEANNGVGKSKSCVGNHMAIDDLNVPGIVAGIVILCLVVSLCTLGVCYAHRQGYFNRKTQRKVILDPTVSWSGSHQQPEPQQIRGHPSCWLWTSFTECSGLQTHAVIYAVRSFNSSSKNTHTHTHTYTHIHTHIHTHTHIHLQTLYPESGDWCLTLTVDLIRTQNHFSPRAGR</sequence>